<dbReference type="InterPro" id="IPR036188">
    <property type="entry name" value="FAD/NAD-bd_sf"/>
</dbReference>
<dbReference type="PANTHER" id="PTHR48467">
    <property type="entry name" value="GLUTAMATE SYNTHASE 1 [NADH], CHLOROPLASTIC-LIKE"/>
    <property type="match status" value="1"/>
</dbReference>
<evidence type="ECO:0000313" key="7">
    <source>
        <dbReference type="Proteomes" id="UP000281406"/>
    </source>
</evidence>
<dbReference type="Proteomes" id="UP000281406">
    <property type="component" value="Unassembled WGS sequence"/>
</dbReference>
<protein>
    <submittedName>
        <fullName evidence="6">NADPH:adrenodoxin oxidoreductase, mitochondrial</fullName>
    </submittedName>
</protein>
<dbReference type="PANTHER" id="PTHR48467:SF1">
    <property type="entry name" value="GLUTAMATE SYNTHASE 1 [NADH], CHLOROPLASTIC-LIKE"/>
    <property type="match status" value="1"/>
</dbReference>
<dbReference type="Gene3D" id="3.50.50.60">
    <property type="entry name" value="FAD/NAD(P)-binding domain"/>
    <property type="match status" value="1"/>
</dbReference>
<evidence type="ECO:0000256" key="1">
    <source>
        <dbReference type="ARBA" id="ARBA00001974"/>
    </source>
</evidence>
<name>A0A3N0XNV8_ANAGA</name>
<evidence type="ECO:0000256" key="3">
    <source>
        <dbReference type="ARBA" id="ARBA00022827"/>
    </source>
</evidence>
<keyword evidence="4" id="KW-0521">NADP</keyword>
<keyword evidence="2" id="KW-0285">Flavoprotein</keyword>
<sequence>MNILDDMGNVINTFTQTAQHERCSFNGNVNVGKDVTIEELRQAYHAVVLSYGAEGNRSMEIPGENFPGVFSAKDFVGWYNGLPTNKELCPDLSSETAVILGQGNVALDVARILLSPLDLLKETDITQNSLAALAGSNVKRVLIVGRRGPLQIACTIKVRLLLFYTLRVTESHLTMIGVNVEDKADEPVVQF</sequence>
<dbReference type="AlphaFoldDB" id="A0A3N0XNV8"/>
<evidence type="ECO:0000256" key="2">
    <source>
        <dbReference type="ARBA" id="ARBA00022630"/>
    </source>
</evidence>
<evidence type="ECO:0000313" key="6">
    <source>
        <dbReference type="EMBL" id="ROI82017.1"/>
    </source>
</evidence>
<evidence type="ECO:0000256" key="5">
    <source>
        <dbReference type="ARBA" id="ARBA00023002"/>
    </source>
</evidence>
<keyword evidence="7" id="KW-1185">Reference proteome</keyword>
<organism evidence="6 7">
    <name type="scientific">Anabarilius grahami</name>
    <name type="common">Kanglang fish</name>
    <name type="synonym">Barilius grahami</name>
    <dbReference type="NCBI Taxonomy" id="495550"/>
    <lineage>
        <taxon>Eukaryota</taxon>
        <taxon>Metazoa</taxon>
        <taxon>Chordata</taxon>
        <taxon>Craniata</taxon>
        <taxon>Vertebrata</taxon>
        <taxon>Euteleostomi</taxon>
        <taxon>Actinopterygii</taxon>
        <taxon>Neopterygii</taxon>
        <taxon>Teleostei</taxon>
        <taxon>Ostariophysi</taxon>
        <taxon>Cypriniformes</taxon>
        <taxon>Xenocyprididae</taxon>
        <taxon>Xenocypridinae</taxon>
        <taxon>Xenocypridinae incertae sedis</taxon>
        <taxon>Anabarilius</taxon>
    </lineage>
</organism>
<dbReference type="GO" id="GO:0016491">
    <property type="term" value="F:oxidoreductase activity"/>
    <property type="evidence" value="ECO:0007669"/>
    <property type="project" value="UniProtKB-KW"/>
</dbReference>
<comment type="cofactor">
    <cofactor evidence="1">
        <name>FAD</name>
        <dbReference type="ChEBI" id="CHEBI:57692"/>
    </cofactor>
</comment>
<dbReference type="PRINTS" id="PR00419">
    <property type="entry name" value="ADXRDTASE"/>
</dbReference>
<keyword evidence="5" id="KW-0560">Oxidoreductase</keyword>
<dbReference type="OrthoDB" id="333024at2759"/>
<proteinExistence type="predicted"/>
<comment type="caution">
    <text evidence="6">The sequence shown here is derived from an EMBL/GenBank/DDBJ whole genome shotgun (WGS) entry which is preliminary data.</text>
</comment>
<dbReference type="SUPFAM" id="SSF51905">
    <property type="entry name" value="FAD/NAD(P)-binding domain"/>
    <property type="match status" value="1"/>
</dbReference>
<evidence type="ECO:0000256" key="4">
    <source>
        <dbReference type="ARBA" id="ARBA00022857"/>
    </source>
</evidence>
<gene>
    <name evidence="6" type="ORF">DPX16_22252</name>
</gene>
<accession>A0A3N0XNV8</accession>
<reference evidence="6 7" key="1">
    <citation type="submission" date="2018-10" db="EMBL/GenBank/DDBJ databases">
        <title>Genome assembly for a Yunnan-Guizhou Plateau 3E fish, Anabarilius grahami (Regan), and its evolutionary and genetic applications.</title>
        <authorList>
            <person name="Jiang W."/>
        </authorList>
    </citation>
    <scope>NUCLEOTIDE SEQUENCE [LARGE SCALE GENOMIC DNA]</scope>
    <source>
        <strain evidence="6">AG-KIZ</strain>
        <tissue evidence="6">Muscle</tissue>
    </source>
</reference>
<dbReference type="InterPro" id="IPR055275">
    <property type="entry name" value="Ferredox_Rdtase"/>
</dbReference>
<keyword evidence="3" id="KW-0274">FAD</keyword>
<dbReference type="EMBL" id="RJVU01067793">
    <property type="protein sequence ID" value="ROI82017.1"/>
    <property type="molecule type" value="Genomic_DNA"/>
</dbReference>